<proteinExistence type="predicted"/>
<reference evidence="1 2" key="1">
    <citation type="journal article" date="2019" name="G3 (Bethesda)">
        <title>Sequencing of a Wild Apple (Malus baccata) Genome Unravels the Differences Between Cultivated and Wild Apple Species Regarding Disease Resistance and Cold Tolerance.</title>
        <authorList>
            <person name="Chen X."/>
        </authorList>
    </citation>
    <scope>NUCLEOTIDE SEQUENCE [LARGE SCALE GENOMIC DNA]</scope>
    <source>
        <strain evidence="2">cv. Shandingzi</strain>
        <tissue evidence="1">Leaves</tissue>
    </source>
</reference>
<accession>A0A540NJP8</accession>
<sequence length="93" mass="10436">MKEFDSRFDGGNRVRSRVHRIVKWHDRCSFVVGAERVARVDDAIPCDVEGGVVGLARDVNWSLLAYFAQLDVGVARFQHGAWSIRATPPLKTP</sequence>
<comment type="caution">
    <text evidence="1">The sequence shown here is derived from an EMBL/GenBank/DDBJ whole genome shotgun (WGS) entry which is preliminary data.</text>
</comment>
<organism evidence="1 2">
    <name type="scientific">Malus baccata</name>
    <name type="common">Siberian crab apple</name>
    <name type="synonym">Pyrus baccata</name>
    <dbReference type="NCBI Taxonomy" id="106549"/>
    <lineage>
        <taxon>Eukaryota</taxon>
        <taxon>Viridiplantae</taxon>
        <taxon>Streptophyta</taxon>
        <taxon>Embryophyta</taxon>
        <taxon>Tracheophyta</taxon>
        <taxon>Spermatophyta</taxon>
        <taxon>Magnoliopsida</taxon>
        <taxon>eudicotyledons</taxon>
        <taxon>Gunneridae</taxon>
        <taxon>Pentapetalae</taxon>
        <taxon>rosids</taxon>
        <taxon>fabids</taxon>
        <taxon>Rosales</taxon>
        <taxon>Rosaceae</taxon>
        <taxon>Amygdaloideae</taxon>
        <taxon>Maleae</taxon>
        <taxon>Malus</taxon>
    </lineage>
</organism>
<protein>
    <submittedName>
        <fullName evidence="1">Uncharacterized protein</fullName>
    </submittedName>
</protein>
<keyword evidence="2" id="KW-1185">Reference proteome</keyword>
<dbReference type="Proteomes" id="UP000315295">
    <property type="component" value="Unassembled WGS sequence"/>
</dbReference>
<name>A0A540NJP8_MALBA</name>
<dbReference type="AlphaFoldDB" id="A0A540NJP8"/>
<evidence type="ECO:0000313" key="2">
    <source>
        <dbReference type="Proteomes" id="UP000315295"/>
    </source>
</evidence>
<gene>
    <name evidence="1" type="ORF">C1H46_003252</name>
</gene>
<dbReference type="EMBL" id="VIEB01000032">
    <property type="protein sequence ID" value="TQE11246.1"/>
    <property type="molecule type" value="Genomic_DNA"/>
</dbReference>
<evidence type="ECO:0000313" key="1">
    <source>
        <dbReference type="EMBL" id="TQE11246.1"/>
    </source>
</evidence>